<dbReference type="Proteomes" id="UP001558613">
    <property type="component" value="Unassembled WGS sequence"/>
</dbReference>
<feature type="domain" description="HECT" evidence="4">
    <location>
        <begin position="260"/>
        <end position="334"/>
    </location>
</feature>
<protein>
    <recommendedName>
        <fullName evidence="4">HECT domain-containing protein</fullName>
    </recommendedName>
</protein>
<evidence type="ECO:0000256" key="2">
    <source>
        <dbReference type="ARBA" id="ARBA00022786"/>
    </source>
</evidence>
<evidence type="ECO:0000256" key="3">
    <source>
        <dbReference type="PROSITE-ProRule" id="PRU00104"/>
    </source>
</evidence>
<keyword evidence="6" id="KW-1185">Reference proteome</keyword>
<dbReference type="SUPFAM" id="SSF56204">
    <property type="entry name" value="Hect, E3 ligase catalytic domain"/>
    <property type="match status" value="1"/>
</dbReference>
<dbReference type="Pfam" id="PF00632">
    <property type="entry name" value="HECT"/>
    <property type="match status" value="1"/>
</dbReference>
<keyword evidence="2 3" id="KW-0833">Ubl conjugation pathway</keyword>
<dbReference type="SMART" id="SM00119">
    <property type="entry name" value="HECTc"/>
    <property type="match status" value="1"/>
</dbReference>
<proteinExistence type="predicted"/>
<evidence type="ECO:0000313" key="5">
    <source>
        <dbReference type="EMBL" id="KAL1250713.1"/>
    </source>
</evidence>
<evidence type="ECO:0000259" key="4">
    <source>
        <dbReference type="PROSITE" id="PS50237"/>
    </source>
</evidence>
<organism evidence="5 6">
    <name type="scientific">Cirrhinus molitorella</name>
    <name type="common">mud carp</name>
    <dbReference type="NCBI Taxonomy" id="172907"/>
    <lineage>
        <taxon>Eukaryota</taxon>
        <taxon>Metazoa</taxon>
        <taxon>Chordata</taxon>
        <taxon>Craniata</taxon>
        <taxon>Vertebrata</taxon>
        <taxon>Euteleostomi</taxon>
        <taxon>Actinopterygii</taxon>
        <taxon>Neopterygii</taxon>
        <taxon>Teleostei</taxon>
        <taxon>Ostariophysi</taxon>
        <taxon>Cypriniformes</taxon>
        <taxon>Cyprinidae</taxon>
        <taxon>Labeoninae</taxon>
        <taxon>Labeonini</taxon>
        <taxon>Cirrhinus</taxon>
    </lineage>
</organism>
<dbReference type="Gene3D" id="3.90.1750.10">
    <property type="entry name" value="Hect, E3 ligase catalytic domains"/>
    <property type="match status" value="1"/>
</dbReference>
<reference evidence="5 6" key="1">
    <citation type="submission" date="2023-09" db="EMBL/GenBank/DDBJ databases">
        <authorList>
            <person name="Wang M."/>
        </authorList>
    </citation>
    <scope>NUCLEOTIDE SEQUENCE [LARGE SCALE GENOMIC DNA]</scope>
    <source>
        <strain evidence="5">GT-2023</strain>
        <tissue evidence="5">Liver</tissue>
    </source>
</reference>
<dbReference type="PROSITE" id="PS50237">
    <property type="entry name" value="HECT"/>
    <property type="match status" value="1"/>
</dbReference>
<sequence length="334" mass="37622">MLSDSEDDHPEYSDMFVKFSDDAGTLEEGLDTGGPRRELLTLLMTCLQNRPIFDGPPNSRYLVYNSAAVKEDEYFLAGKMIAVSIVHGGPGPRFLSKDVVNYIVGYPSFSATLKDVTDEDVVKVLQEIQNASTLESLQALILKNSTLLQIAECFRRVKNIEEKRTILEEYVRWYVIDRNNSVIKRFKDGLATLQFLTALEQHPSVLSPFLCHTEKKLTATDLENLFKANLSPVGSNQRQKESRTLSFWSDYLIDCEEHQTEVPLEECADVCYGPNFTSTCRSSAQPCIVFLDNSPFPMANTCTNTLKLPILETYSLFQTQMDFGIQNSPGFGCI</sequence>
<name>A0ABR3LGS8_9TELE</name>
<gene>
    <name evidence="5" type="ORF">QQF64_018509</name>
</gene>
<keyword evidence="1" id="KW-0808">Transferase</keyword>
<dbReference type="InterPro" id="IPR035983">
    <property type="entry name" value="Hect_E3_ubiquitin_ligase"/>
</dbReference>
<dbReference type="Gene3D" id="3.30.2410.10">
    <property type="entry name" value="Hect, E3 ligase catalytic domain"/>
    <property type="match status" value="1"/>
</dbReference>
<accession>A0ABR3LGS8</accession>
<feature type="active site" description="Glycyl thioester intermediate" evidence="3">
    <location>
        <position position="302"/>
    </location>
</feature>
<comment type="caution">
    <text evidence="5">The sequence shown here is derived from an EMBL/GenBank/DDBJ whole genome shotgun (WGS) entry which is preliminary data.</text>
</comment>
<dbReference type="EMBL" id="JAYMGO010000022">
    <property type="protein sequence ID" value="KAL1250713.1"/>
    <property type="molecule type" value="Genomic_DNA"/>
</dbReference>
<dbReference type="InterPro" id="IPR000569">
    <property type="entry name" value="HECT_dom"/>
</dbReference>
<evidence type="ECO:0000313" key="6">
    <source>
        <dbReference type="Proteomes" id="UP001558613"/>
    </source>
</evidence>
<evidence type="ECO:0000256" key="1">
    <source>
        <dbReference type="ARBA" id="ARBA00022679"/>
    </source>
</evidence>